<dbReference type="InterPro" id="IPR000182">
    <property type="entry name" value="GNAT_dom"/>
</dbReference>
<evidence type="ECO:0000256" key="1">
    <source>
        <dbReference type="ARBA" id="ARBA00005395"/>
    </source>
</evidence>
<dbReference type="PANTHER" id="PTHR43420:SF44">
    <property type="entry name" value="ACETYLTRANSFERASE YPEA"/>
    <property type="match status" value="1"/>
</dbReference>
<dbReference type="EMBL" id="AFZD01000001">
    <property type="protein sequence ID" value="EHL14453.1"/>
    <property type="molecule type" value="Genomic_DNA"/>
</dbReference>
<dbReference type="EC" id="2.3.1.266" evidence="5"/>
<evidence type="ECO:0000256" key="4">
    <source>
        <dbReference type="ARBA" id="ARBA00023315"/>
    </source>
</evidence>
<evidence type="ECO:0000259" key="6">
    <source>
        <dbReference type="PROSITE" id="PS51186"/>
    </source>
</evidence>
<comment type="caution">
    <text evidence="7">The sequence shown here is derived from an EMBL/GenBank/DDBJ whole genome shotgun (WGS) entry which is preliminary data.</text>
</comment>
<dbReference type="Pfam" id="PF00583">
    <property type="entry name" value="Acetyltransf_1"/>
    <property type="match status" value="1"/>
</dbReference>
<comment type="subcellular location">
    <subcellularLocation>
        <location evidence="5">Cytoplasm</location>
    </subcellularLocation>
</comment>
<comment type="similarity">
    <text evidence="1 5">Belongs to the acetyltransferase family. RimI subfamily.</text>
</comment>
<dbReference type="Proteomes" id="UP000003527">
    <property type="component" value="Unassembled WGS sequence"/>
</dbReference>
<dbReference type="Gene3D" id="3.40.630.30">
    <property type="match status" value="1"/>
</dbReference>
<dbReference type="AlphaFoldDB" id="G9WR09"/>
<evidence type="ECO:0000313" key="7">
    <source>
        <dbReference type="EMBL" id="EHL14453.1"/>
    </source>
</evidence>
<accession>G9WR09</accession>
<comment type="catalytic activity">
    <reaction evidence="5">
        <text>N-terminal L-alanyl-[ribosomal protein bS18] + acetyl-CoA = N-terminal N(alpha)-acetyl-L-alanyl-[ribosomal protein bS18] + CoA + H(+)</text>
        <dbReference type="Rhea" id="RHEA:43756"/>
        <dbReference type="Rhea" id="RHEA-COMP:10676"/>
        <dbReference type="Rhea" id="RHEA-COMP:10677"/>
        <dbReference type="ChEBI" id="CHEBI:15378"/>
        <dbReference type="ChEBI" id="CHEBI:57287"/>
        <dbReference type="ChEBI" id="CHEBI:57288"/>
        <dbReference type="ChEBI" id="CHEBI:64718"/>
        <dbReference type="ChEBI" id="CHEBI:83683"/>
        <dbReference type="EC" id="2.3.1.266"/>
    </reaction>
</comment>
<evidence type="ECO:0000313" key="8">
    <source>
        <dbReference type="Proteomes" id="UP000003527"/>
    </source>
</evidence>
<dbReference type="InterPro" id="IPR006464">
    <property type="entry name" value="AcTrfase_RimI/Ard1"/>
</dbReference>
<dbReference type="PANTHER" id="PTHR43420">
    <property type="entry name" value="ACETYLTRANSFERASE"/>
    <property type="match status" value="1"/>
</dbReference>
<comment type="function">
    <text evidence="5">Acetylates the N-terminal alanine of ribosomal protein bS18.</text>
</comment>
<dbReference type="PROSITE" id="PS51186">
    <property type="entry name" value="GNAT"/>
    <property type="match status" value="1"/>
</dbReference>
<dbReference type="RefSeq" id="WP_009535968.1">
    <property type="nucleotide sequence ID" value="NZ_JH414504.1"/>
</dbReference>
<keyword evidence="3 7" id="KW-0808">Transferase</keyword>
<gene>
    <name evidence="7" type="ORF">HMPREF9624_00018</name>
</gene>
<dbReference type="PATRIC" id="fig|796944.3.peg.19"/>
<organism evidence="7 8">
    <name type="scientific">Oribacterium asaccharolyticum ACB7</name>
    <dbReference type="NCBI Taxonomy" id="796944"/>
    <lineage>
        <taxon>Bacteria</taxon>
        <taxon>Bacillati</taxon>
        <taxon>Bacillota</taxon>
        <taxon>Clostridia</taxon>
        <taxon>Lachnospirales</taxon>
        <taxon>Lachnospiraceae</taxon>
        <taxon>Oribacterium</taxon>
    </lineage>
</organism>
<keyword evidence="2 5" id="KW-0963">Cytoplasm</keyword>
<sequence length="146" mass="16949">MLFREMQEADLEEILALDREIFRSMAYSEKDFLYAISGKFDKAIVLVEEEEIIAYGIFRLLGTEAELESIAVREAHRGKGYGRLLLEEFLRIGKKEGVGKVFLEVREGNLPGRGLYEAMGFQNFGRRKDYYRDPVEDALLMERIIE</sequence>
<feature type="domain" description="N-acetyltransferase" evidence="6">
    <location>
        <begin position="1"/>
        <end position="146"/>
    </location>
</feature>
<keyword evidence="8" id="KW-1185">Reference proteome</keyword>
<reference evidence="7 8" key="1">
    <citation type="submission" date="2011-08" db="EMBL/GenBank/DDBJ databases">
        <title>The Genome Sequence of Oribacterium sp. ACB7.</title>
        <authorList>
            <consortium name="The Broad Institute Genome Sequencing Platform"/>
            <person name="Earl A."/>
            <person name="Ward D."/>
            <person name="Feldgarden M."/>
            <person name="Gevers D."/>
            <person name="Sizova M."/>
            <person name="Hazen A."/>
            <person name="Epstein S."/>
            <person name="Young S.K."/>
            <person name="Zeng Q."/>
            <person name="Gargeya S."/>
            <person name="Fitzgerald M."/>
            <person name="Haas B."/>
            <person name="Abouelleil A."/>
            <person name="Alvarado L."/>
            <person name="Arachchi H.M."/>
            <person name="Berlin A."/>
            <person name="Brown A."/>
            <person name="Chapman S.B."/>
            <person name="Chen Z."/>
            <person name="Dunbar C."/>
            <person name="Freedman E."/>
            <person name="Gearin G."/>
            <person name="Gellesch M."/>
            <person name="Goldberg J."/>
            <person name="Griggs A."/>
            <person name="Gujja S."/>
            <person name="Heiman D."/>
            <person name="Howarth C."/>
            <person name="Larson L."/>
            <person name="Lui A."/>
            <person name="MacDonald P.J.P."/>
            <person name="Montmayeur A."/>
            <person name="Murphy C."/>
            <person name="Neiman D."/>
            <person name="Pearson M."/>
            <person name="Priest M."/>
            <person name="Roberts A."/>
            <person name="Saif S."/>
            <person name="Shea T."/>
            <person name="Shenoy N."/>
            <person name="Sisk P."/>
            <person name="Stolte C."/>
            <person name="Sykes S."/>
            <person name="Wortman J."/>
            <person name="Nusbaum C."/>
            <person name="Birren B."/>
        </authorList>
    </citation>
    <scope>NUCLEOTIDE SEQUENCE [LARGE SCALE GENOMIC DNA]</scope>
    <source>
        <strain evidence="7 8">ACB7</strain>
    </source>
</reference>
<evidence type="ECO:0000256" key="5">
    <source>
        <dbReference type="RuleBase" id="RU363094"/>
    </source>
</evidence>
<dbReference type="SUPFAM" id="SSF55729">
    <property type="entry name" value="Acyl-CoA N-acyltransferases (Nat)"/>
    <property type="match status" value="1"/>
</dbReference>
<dbReference type="InterPro" id="IPR050680">
    <property type="entry name" value="YpeA/RimI_acetyltransf"/>
</dbReference>
<keyword evidence="4" id="KW-0012">Acyltransferase</keyword>
<dbReference type="GO" id="GO:0005737">
    <property type="term" value="C:cytoplasm"/>
    <property type="evidence" value="ECO:0007669"/>
    <property type="project" value="UniProtKB-SubCell"/>
</dbReference>
<dbReference type="GO" id="GO:0008999">
    <property type="term" value="F:protein-N-terminal-alanine acetyltransferase activity"/>
    <property type="evidence" value="ECO:0007669"/>
    <property type="project" value="UniProtKB-EC"/>
</dbReference>
<name>G9WR09_9FIRM</name>
<dbReference type="NCBIfam" id="TIGR01575">
    <property type="entry name" value="rimI"/>
    <property type="match status" value="1"/>
</dbReference>
<proteinExistence type="inferred from homology"/>
<dbReference type="InterPro" id="IPR016181">
    <property type="entry name" value="Acyl_CoA_acyltransferase"/>
</dbReference>
<dbReference type="CDD" id="cd04301">
    <property type="entry name" value="NAT_SF"/>
    <property type="match status" value="1"/>
</dbReference>
<evidence type="ECO:0000256" key="3">
    <source>
        <dbReference type="ARBA" id="ARBA00022679"/>
    </source>
</evidence>
<protein>
    <recommendedName>
        <fullName evidence="5">[Ribosomal protein bS18]-alanine N-acetyltransferase</fullName>
        <ecNumber evidence="5">2.3.1.266</ecNumber>
    </recommendedName>
</protein>
<dbReference type="HOGENOM" id="CLU_013985_23_2_9"/>
<evidence type="ECO:0000256" key="2">
    <source>
        <dbReference type="ARBA" id="ARBA00022490"/>
    </source>
</evidence>